<reference evidence="1 2" key="1">
    <citation type="journal article" date="2013" name="Genome Announc.">
        <title>Draft Genome of the Nitrogen-Fixing Bacterium Pseudomonas stutzeri Strain KOS6 Isolated from Industrial Hydrocarbon Sludge.</title>
        <authorList>
            <person name="Grigoryeva T.V."/>
            <person name="Laikov A.V."/>
            <person name="Naumova R.P."/>
            <person name="Manolov A.I."/>
            <person name="Larin A.K."/>
            <person name="Karpova I.Y."/>
            <person name="Semashko T.A."/>
            <person name="Alexeev D.G."/>
            <person name="Kostryukova E.S."/>
            <person name="Muller R."/>
            <person name="Govorun V.M."/>
        </authorList>
    </citation>
    <scope>NUCLEOTIDE SEQUENCE [LARGE SCALE GENOMIC DNA]</scope>
    <source>
        <strain evidence="1 2">KOS6</strain>
    </source>
</reference>
<dbReference type="AlphaFoldDB" id="A0A061JQT8"/>
<dbReference type="HOGENOM" id="CLU_1474005_0_0_6"/>
<dbReference type="Proteomes" id="UP000026923">
    <property type="component" value="Unassembled WGS sequence"/>
</dbReference>
<organism evidence="1 2">
    <name type="scientific">Stutzerimonas stutzeri KOS6</name>
    <dbReference type="NCBI Taxonomy" id="1218352"/>
    <lineage>
        <taxon>Bacteria</taxon>
        <taxon>Pseudomonadati</taxon>
        <taxon>Pseudomonadota</taxon>
        <taxon>Gammaproteobacteria</taxon>
        <taxon>Pseudomonadales</taxon>
        <taxon>Pseudomonadaceae</taxon>
        <taxon>Stutzerimonas</taxon>
    </lineage>
</organism>
<dbReference type="eggNOG" id="ENOG502ZNEB">
    <property type="taxonomic scope" value="Bacteria"/>
</dbReference>
<name>A0A061JQT8_STUST</name>
<gene>
    <name evidence="1" type="ORF">B597_006545</name>
</gene>
<evidence type="ECO:0008006" key="3">
    <source>
        <dbReference type="Google" id="ProtNLM"/>
    </source>
</evidence>
<accession>A0A061JQT8</accession>
<sequence length="183" mass="20673">MIMESQGLCERFDKALISLLDMNGILRDDLNALLDAFPDQRSQVLRRNFVRASWAYVEAITHAFKLMVSMLVSEGACKLEPKEAAFLERPRTATLTNIEQTIKLVAKVFSVPECNIGNGADWRHVGPSMKIRNRLVHPKSMESLHVTDSEWDTHRDGFVWLVEAFDGLLTDISGNGEQRNRGS</sequence>
<evidence type="ECO:0000313" key="2">
    <source>
        <dbReference type="Proteomes" id="UP000026923"/>
    </source>
</evidence>
<protein>
    <recommendedName>
        <fullName evidence="3">RiboL-PSP-HEPN domain-containing protein</fullName>
    </recommendedName>
</protein>
<proteinExistence type="predicted"/>
<dbReference type="EMBL" id="AMCZ02000006">
    <property type="protein sequence ID" value="EWC42106.1"/>
    <property type="molecule type" value="Genomic_DNA"/>
</dbReference>
<evidence type="ECO:0000313" key="1">
    <source>
        <dbReference type="EMBL" id="EWC42106.1"/>
    </source>
</evidence>
<comment type="caution">
    <text evidence="1">The sequence shown here is derived from an EMBL/GenBank/DDBJ whole genome shotgun (WGS) entry which is preliminary data.</text>
</comment>